<feature type="compositionally biased region" description="Basic and acidic residues" evidence="1">
    <location>
        <begin position="60"/>
        <end position="69"/>
    </location>
</feature>
<evidence type="ECO:0000313" key="3">
    <source>
        <dbReference type="EMBL" id="RGX24573.1"/>
    </source>
</evidence>
<protein>
    <submittedName>
        <fullName evidence="3">Uncharacterized protein</fullName>
    </submittedName>
</protein>
<feature type="compositionally biased region" description="Gly residues" evidence="1">
    <location>
        <begin position="624"/>
        <end position="638"/>
    </location>
</feature>
<feature type="signal peptide" evidence="2">
    <location>
        <begin position="1"/>
        <end position="24"/>
    </location>
</feature>
<dbReference type="Proteomes" id="UP000283880">
    <property type="component" value="Unassembled WGS sequence"/>
</dbReference>
<feature type="compositionally biased region" description="Low complexity" evidence="1">
    <location>
        <begin position="555"/>
        <end position="573"/>
    </location>
</feature>
<name>A0A413F997_9FIRM</name>
<keyword evidence="2" id="KW-0732">Signal</keyword>
<feature type="compositionally biased region" description="Polar residues" evidence="1">
    <location>
        <begin position="597"/>
        <end position="607"/>
    </location>
</feature>
<dbReference type="AlphaFoldDB" id="A0A413F997"/>
<sequence>MRRRIFRCSAVLLMVLLFTGGGRAGIARVNAETGTCGEAGAAACADADARATDSSARRKATPDEAKRDETEDEEWDEWADMVLFDEEATPSSALLADTGCGSVEELCGLLESGAEDIRLSGDIELEPGQSFTIRAEEARQVDMNGYGIVVPGEAMLEISGPILFEGEPGPGGLFRTGGQLMLKNGAEIWAKGSGAVGILCVEQDGQVPEFHGEDAFVRVSGPESVGIDWQSEAEIQVEGIYILAEGAESVGVRCGGDVFLKRCRVTAEGEAVSAAGEIRADLAELVPFPEVTQAIHRKAMGDARLQENGISLEAGSTLEQLRQGLGSGASYIFYDVDRTQASFGQEMAVVWENIPQDISRPGVYTVVCRPAGIPDWLAVELPEFQVPIRVVEPGRPHIQEIFRMEETVAFRYFRQITGAESIRLLCSADDGKTWGDVADMQGCEAIVTSDLASLEGLEMNNRYLFKLSVTGGPMEGESMAVPFSFFEHDADRNGQGDRDGDDRDDKGDQLPGGDGWDGPEDGGAQKPENGGGPNHNGGGSNQESGGEPNQENGSGLNQENGGEPNQENGGKPNQENGGGPNQESGGKPNQEIGGEPNQENGGKPNQENGGGSNQEIGGVPNRENGGGPEQSGGSGLNGEAGAPGTSTKDSAQAVGAQAALEGGERDRDSVTTVLSKDMLEDQLKANPRSVTLLGDGIRAVIPSEGLKQVELTGNEKFSASLKRLSGNQFEVRFWAGDREITEFAGSKFQVDFRCEELAGGGTTVCKGEDGFTGPVEYREGRAHIRLQNTGVYSVEWEEDEKLPYIKGGMTVTSAAVAMFLIVLY</sequence>
<evidence type="ECO:0000256" key="1">
    <source>
        <dbReference type="SAM" id="MobiDB-lite"/>
    </source>
</evidence>
<feature type="region of interest" description="Disordered" evidence="1">
    <location>
        <begin position="51"/>
        <end position="73"/>
    </location>
</feature>
<proteinExistence type="predicted"/>
<gene>
    <name evidence="3" type="ORF">DWV29_22670</name>
</gene>
<organism evidence="3 4">
    <name type="scientific">Enterocloster asparagiformis</name>
    <dbReference type="NCBI Taxonomy" id="333367"/>
    <lineage>
        <taxon>Bacteria</taxon>
        <taxon>Bacillati</taxon>
        <taxon>Bacillota</taxon>
        <taxon>Clostridia</taxon>
        <taxon>Lachnospirales</taxon>
        <taxon>Lachnospiraceae</taxon>
        <taxon>Enterocloster</taxon>
    </lineage>
</organism>
<dbReference type="EMBL" id="QSBM01000021">
    <property type="protein sequence ID" value="RGX24573.1"/>
    <property type="molecule type" value="Genomic_DNA"/>
</dbReference>
<feature type="compositionally biased region" description="Basic and acidic residues" evidence="1">
    <location>
        <begin position="488"/>
        <end position="508"/>
    </location>
</feature>
<evidence type="ECO:0000313" key="4">
    <source>
        <dbReference type="Proteomes" id="UP000283880"/>
    </source>
</evidence>
<accession>A0A413F997</accession>
<feature type="region of interest" description="Disordered" evidence="1">
    <location>
        <begin position="488"/>
        <end position="668"/>
    </location>
</feature>
<feature type="compositionally biased region" description="Gly residues" evidence="1">
    <location>
        <begin position="529"/>
        <end position="540"/>
    </location>
</feature>
<evidence type="ECO:0000256" key="2">
    <source>
        <dbReference type="SAM" id="SignalP"/>
    </source>
</evidence>
<dbReference type="OrthoDB" id="1957345at2"/>
<dbReference type="RefSeq" id="WP_007719720.1">
    <property type="nucleotide sequence ID" value="NZ_JAWYJI010000061.1"/>
</dbReference>
<comment type="caution">
    <text evidence="3">The sequence shown here is derived from an EMBL/GenBank/DDBJ whole genome shotgun (WGS) entry which is preliminary data.</text>
</comment>
<reference evidence="3 4" key="1">
    <citation type="submission" date="2018-08" db="EMBL/GenBank/DDBJ databases">
        <title>A genome reference for cultivated species of the human gut microbiota.</title>
        <authorList>
            <person name="Zou Y."/>
            <person name="Xue W."/>
            <person name="Luo G."/>
        </authorList>
    </citation>
    <scope>NUCLEOTIDE SEQUENCE [LARGE SCALE GENOMIC DNA]</scope>
    <source>
        <strain evidence="3 4">AF04-15</strain>
    </source>
</reference>
<feature type="chain" id="PRO_5038752506" evidence="2">
    <location>
        <begin position="25"/>
        <end position="824"/>
    </location>
</feature>